<dbReference type="Proteomes" id="UP000198928">
    <property type="component" value="Unassembled WGS sequence"/>
</dbReference>
<dbReference type="AlphaFoldDB" id="A0A1I3TXY3"/>
<dbReference type="Pfam" id="PF00797">
    <property type="entry name" value="Acetyltransf_2"/>
    <property type="match status" value="1"/>
</dbReference>
<evidence type="ECO:0000256" key="3">
    <source>
        <dbReference type="SAM" id="MobiDB-lite"/>
    </source>
</evidence>
<sequence>MTDAESTDAENTGEDGSDRRWNGAELDLDAYLARIGHTGDRSPTEATLRALHRAHVLGIPFENLEIVLGRPVPLGLPALQDKIVRRARGGYCFEHARLFAAALERLGFGVGGLTSRVGMGSGRVRPATHALLRVETAGTADTGRVWICDVGFGGSPLEPVELADGARTSGSGWEFRLERTVTPLGATAKAREWVLHERRGAGDDWCDLHTFTLDPRYAIDWEVGSHYVSTHPRSPFVRRPIVQRTGPDVRQALYGTSWVTTARADGSRRVRELRPREVPEVLRDVFGIGLDAADAEALAGAVERLPADGGPIGVPAG</sequence>
<dbReference type="RefSeq" id="WP_093846664.1">
    <property type="nucleotide sequence ID" value="NZ_FOSG01000001.1"/>
</dbReference>
<proteinExistence type="inferred from homology"/>
<dbReference type="PANTHER" id="PTHR11786:SF0">
    <property type="entry name" value="ARYLAMINE N-ACETYLTRANSFERASE 4-RELATED"/>
    <property type="match status" value="1"/>
</dbReference>
<dbReference type="InterPro" id="IPR038765">
    <property type="entry name" value="Papain-like_cys_pep_sf"/>
</dbReference>
<name>A0A1I3TXY3_9ACTN</name>
<dbReference type="PANTHER" id="PTHR11786">
    <property type="entry name" value="N-HYDROXYARYLAMINE O-ACETYLTRANSFERASE"/>
    <property type="match status" value="1"/>
</dbReference>
<gene>
    <name evidence="4" type="ORF">SAMN05192584_101157</name>
</gene>
<dbReference type="InterPro" id="IPR001447">
    <property type="entry name" value="Arylamine_N-AcTrfase"/>
</dbReference>
<dbReference type="OrthoDB" id="7181050at2"/>
<dbReference type="EMBL" id="FOSG01000001">
    <property type="protein sequence ID" value="SFJ75540.1"/>
    <property type="molecule type" value="Genomic_DNA"/>
</dbReference>
<accession>A0A1I3TXY3</accession>
<dbReference type="GO" id="GO:0016407">
    <property type="term" value="F:acetyltransferase activity"/>
    <property type="evidence" value="ECO:0007669"/>
    <property type="project" value="InterPro"/>
</dbReference>
<protein>
    <submittedName>
        <fullName evidence="4">N-hydroxyarylamine O-acetyltransferase</fullName>
    </submittedName>
</protein>
<evidence type="ECO:0000256" key="2">
    <source>
        <dbReference type="RuleBase" id="RU003452"/>
    </source>
</evidence>
<feature type="compositionally biased region" description="Acidic residues" evidence="3">
    <location>
        <begin position="1"/>
        <end position="15"/>
    </location>
</feature>
<evidence type="ECO:0000313" key="4">
    <source>
        <dbReference type="EMBL" id="SFJ75540.1"/>
    </source>
</evidence>
<comment type="similarity">
    <text evidence="1 2">Belongs to the arylamine N-acetyltransferase family.</text>
</comment>
<reference evidence="5" key="1">
    <citation type="submission" date="2016-10" db="EMBL/GenBank/DDBJ databases">
        <authorList>
            <person name="Varghese N."/>
            <person name="Submissions S."/>
        </authorList>
    </citation>
    <scope>NUCLEOTIDE SEQUENCE [LARGE SCALE GENOMIC DNA]</scope>
    <source>
        <strain evidence="5">PL19</strain>
    </source>
</reference>
<keyword evidence="4" id="KW-0808">Transferase</keyword>
<dbReference type="Gene3D" id="3.30.2140.10">
    <property type="entry name" value="Arylamine N-acetyltransferase"/>
    <property type="match status" value="1"/>
</dbReference>
<evidence type="ECO:0000256" key="1">
    <source>
        <dbReference type="ARBA" id="ARBA00006547"/>
    </source>
</evidence>
<feature type="region of interest" description="Disordered" evidence="3">
    <location>
        <begin position="1"/>
        <end position="21"/>
    </location>
</feature>
<evidence type="ECO:0000313" key="5">
    <source>
        <dbReference type="Proteomes" id="UP000198928"/>
    </source>
</evidence>
<dbReference type="SUPFAM" id="SSF54001">
    <property type="entry name" value="Cysteine proteinases"/>
    <property type="match status" value="1"/>
</dbReference>
<keyword evidence="5" id="KW-1185">Reference proteome</keyword>
<organism evidence="4 5">
    <name type="scientific">Streptomyces pini</name>
    <dbReference type="NCBI Taxonomy" id="1520580"/>
    <lineage>
        <taxon>Bacteria</taxon>
        <taxon>Bacillati</taxon>
        <taxon>Actinomycetota</taxon>
        <taxon>Actinomycetes</taxon>
        <taxon>Kitasatosporales</taxon>
        <taxon>Streptomycetaceae</taxon>
        <taxon>Streptomyces</taxon>
    </lineage>
</organism>
<dbReference type="PRINTS" id="PR01543">
    <property type="entry name" value="ANATRNSFRASE"/>
</dbReference>
<dbReference type="Gene3D" id="2.40.128.150">
    <property type="entry name" value="Cysteine proteinases"/>
    <property type="match status" value="1"/>
</dbReference>